<keyword evidence="11 13" id="KW-0234">DNA repair</keyword>
<evidence type="ECO:0000313" key="15">
    <source>
        <dbReference type="EMBL" id="KKS27352.1"/>
    </source>
</evidence>
<comment type="caution">
    <text evidence="15">The sequence shown here is derived from an EMBL/GenBank/DDBJ whole genome shotgun (WGS) entry which is preliminary data.</text>
</comment>
<evidence type="ECO:0000256" key="14">
    <source>
        <dbReference type="NCBIfam" id="TIGR00228"/>
    </source>
</evidence>
<dbReference type="GO" id="GO:0003677">
    <property type="term" value="F:DNA binding"/>
    <property type="evidence" value="ECO:0007669"/>
    <property type="project" value="UniProtKB-KW"/>
</dbReference>
<evidence type="ECO:0000313" key="16">
    <source>
        <dbReference type="Proteomes" id="UP000033859"/>
    </source>
</evidence>
<dbReference type="Pfam" id="PF02075">
    <property type="entry name" value="RuvC"/>
    <property type="match status" value="1"/>
</dbReference>
<evidence type="ECO:0000256" key="1">
    <source>
        <dbReference type="ARBA" id="ARBA00009518"/>
    </source>
</evidence>
<dbReference type="AlphaFoldDB" id="A0A0G0XSG2"/>
<feature type="active site" evidence="13">
    <location>
        <position position="10"/>
    </location>
</feature>
<dbReference type="PANTHER" id="PTHR30194">
    <property type="entry name" value="CROSSOVER JUNCTION ENDODEOXYRIBONUCLEASE RUVC"/>
    <property type="match status" value="1"/>
</dbReference>
<dbReference type="SUPFAM" id="SSF53098">
    <property type="entry name" value="Ribonuclease H-like"/>
    <property type="match status" value="1"/>
</dbReference>
<sequence>MKFMIILGIDPGTTRIGYALLDKKENIGVDLITYGCLELPNKSQIERLAEISRLISDLIAQYHPEVLAIEKLFFTKNAKTAFSVSEARGVIISRASSSNLNVLEFTPLEVKVATTGYGRAEKKEIQKMICRLLNLEKTPQPDDASDAIAIGLTACYTNQKLIIKP</sequence>
<evidence type="ECO:0000256" key="10">
    <source>
        <dbReference type="ARBA" id="ARBA00023172"/>
    </source>
</evidence>
<accession>A0A0G0XSG2</accession>
<dbReference type="InterPro" id="IPR036397">
    <property type="entry name" value="RNaseH_sf"/>
</dbReference>
<protein>
    <recommendedName>
        <fullName evidence="13 14">Crossover junction endodeoxyribonuclease RuvC</fullName>
        <ecNumber evidence="13 14">3.1.21.10</ecNumber>
    </recommendedName>
    <alternativeName>
        <fullName evidence="13">Holliday junction nuclease RuvC</fullName>
    </alternativeName>
    <alternativeName>
        <fullName evidence="13">Holliday junction resolvase RuvC</fullName>
    </alternativeName>
</protein>
<keyword evidence="8 13" id="KW-0460">Magnesium</keyword>
<name>A0A0G0XSG2_9BACT</name>
<keyword evidence="10 13" id="KW-0233">DNA recombination</keyword>
<dbReference type="PRINTS" id="PR00696">
    <property type="entry name" value="RSOLVASERUVC"/>
</dbReference>
<dbReference type="Proteomes" id="UP000033859">
    <property type="component" value="Unassembled WGS sequence"/>
</dbReference>
<evidence type="ECO:0000256" key="11">
    <source>
        <dbReference type="ARBA" id="ARBA00023204"/>
    </source>
</evidence>
<dbReference type="HAMAP" id="MF_00034">
    <property type="entry name" value="RuvC"/>
    <property type="match status" value="1"/>
</dbReference>
<comment type="subunit">
    <text evidence="13">Homodimer which binds Holliday junction (HJ) DNA. The HJ becomes 2-fold symmetrical on binding to RuvC with unstacked arms; it has a different conformation from HJ DNA in complex with RuvA. In the full resolvosome a probable DNA-RuvA(4)-RuvB(12)-RuvC(2) complex forms which resolves the HJ.</text>
</comment>
<dbReference type="GO" id="GO:0006281">
    <property type="term" value="P:DNA repair"/>
    <property type="evidence" value="ECO:0007669"/>
    <property type="project" value="UniProtKB-UniRule"/>
</dbReference>
<dbReference type="InterPro" id="IPR002176">
    <property type="entry name" value="X-over_junc_endoDNase_RuvC"/>
</dbReference>
<evidence type="ECO:0000256" key="3">
    <source>
        <dbReference type="ARBA" id="ARBA00022722"/>
    </source>
</evidence>
<comment type="subcellular location">
    <subcellularLocation>
        <location evidence="13">Cytoplasm</location>
    </subcellularLocation>
</comment>
<feature type="binding site" evidence="13">
    <location>
        <position position="143"/>
    </location>
    <ligand>
        <name>Mg(2+)</name>
        <dbReference type="ChEBI" id="CHEBI:18420"/>
        <label>1</label>
    </ligand>
</feature>
<feature type="active site" evidence="13">
    <location>
        <position position="143"/>
    </location>
</feature>
<keyword evidence="3 13" id="KW-0540">Nuclease</keyword>
<keyword evidence="7 13" id="KW-0378">Hydrolase</keyword>
<evidence type="ECO:0000256" key="6">
    <source>
        <dbReference type="ARBA" id="ARBA00022763"/>
    </source>
</evidence>
<dbReference type="NCBIfam" id="TIGR00228">
    <property type="entry name" value="ruvC"/>
    <property type="match status" value="1"/>
</dbReference>
<dbReference type="GO" id="GO:0005737">
    <property type="term" value="C:cytoplasm"/>
    <property type="evidence" value="ECO:0007669"/>
    <property type="project" value="UniProtKB-SubCell"/>
</dbReference>
<comment type="similarity">
    <text evidence="1 13">Belongs to the RuvC family.</text>
</comment>
<evidence type="ECO:0000256" key="5">
    <source>
        <dbReference type="ARBA" id="ARBA00022759"/>
    </source>
</evidence>
<keyword evidence="6 13" id="KW-0227">DNA damage</keyword>
<keyword evidence="4 13" id="KW-0479">Metal-binding</keyword>
<evidence type="ECO:0000256" key="12">
    <source>
        <dbReference type="ARBA" id="ARBA00029354"/>
    </source>
</evidence>
<evidence type="ECO:0000256" key="8">
    <source>
        <dbReference type="ARBA" id="ARBA00022842"/>
    </source>
</evidence>
<dbReference type="GO" id="GO:0000287">
    <property type="term" value="F:magnesium ion binding"/>
    <property type="evidence" value="ECO:0007669"/>
    <property type="project" value="UniProtKB-UniRule"/>
</dbReference>
<evidence type="ECO:0000256" key="2">
    <source>
        <dbReference type="ARBA" id="ARBA00022490"/>
    </source>
</evidence>
<comment type="catalytic activity">
    <reaction evidence="12 13">
        <text>Endonucleolytic cleavage at a junction such as a reciprocal single-stranded crossover between two homologous DNA duplexes (Holliday junction).</text>
        <dbReference type="EC" id="3.1.21.10"/>
    </reaction>
</comment>
<evidence type="ECO:0000256" key="9">
    <source>
        <dbReference type="ARBA" id="ARBA00023125"/>
    </source>
</evidence>
<dbReference type="InterPro" id="IPR012337">
    <property type="entry name" value="RNaseH-like_sf"/>
</dbReference>
<dbReference type="CDD" id="cd16962">
    <property type="entry name" value="RuvC"/>
    <property type="match status" value="1"/>
</dbReference>
<comment type="cofactor">
    <cofactor evidence="13">
        <name>Mg(2+)</name>
        <dbReference type="ChEBI" id="CHEBI:18420"/>
    </cofactor>
    <text evidence="13">Binds 2 Mg(2+) ion per subunit.</text>
</comment>
<reference evidence="15 16" key="1">
    <citation type="journal article" date="2015" name="Nature">
        <title>rRNA introns, odd ribosomes, and small enigmatic genomes across a large radiation of phyla.</title>
        <authorList>
            <person name="Brown C.T."/>
            <person name="Hug L.A."/>
            <person name="Thomas B.C."/>
            <person name="Sharon I."/>
            <person name="Castelle C.J."/>
            <person name="Singh A."/>
            <person name="Wilkins M.J."/>
            <person name="Williams K.H."/>
            <person name="Banfield J.F."/>
        </authorList>
    </citation>
    <scope>NUCLEOTIDE SEQUENCE [LARGE SCALE GENOMIC DNA]</scope>
</reference>
<dbReference type="GO" id="GO:0006310">
    <property type="term" value="P:DNA recombination"/>
    <property type="evidence" value="ECO:0007669"/>
    <property type="project" value="UniProtKB-UniRule"/>
</dbReference>
<feature type="binding site" evidence="13">
    <location>
        <position position="70"/>
    </location>
    <ligand>
        <name>Mg(2+)</name>
        <dbReference type="ChEBI" id="CHEBI:18420"/>
        <label>2</label>
    </ligand>
</feature>
<evidence type="ECO:0000256" key="7">
    <source>
        <dbReference type="ARBA" id="ARBA00022801"/>
    </source>
</evidence>
<feature type="binding site" evidence="13">
    <location>
        <position position="10"/>
    </location>
    <ligand>
        <name>Mg(2+)</name>
        <dbReference type="ChEBI" id="CHEBI:18420"/>
        <label>1</label>
    </ligand>
</feature>
<organism evidence="15 16">
    <name type="scientific">Candidatus Yanofskybacteria bacterium GW2011_GWC2_41_9</name>
    <dbReference type="NCBI Taxonomy" id="1619029"/>
    <lineage>
        <taxon>Bacteria</taxon>
        <taxon>Candidatus Yanofskyibacteriota</taxon>
    </lineage>
</organism>
<dbReference type="FunFam" id="3.30.420.10:FF:000002">
    <property type="entry name" value="Crossover junction endodeoxyribonuclease RuvC"/>
    <property type="match status" value="1"/>
</dbReference>
<keyword evidence="9 13" id="KW-0238">DNA-binding</keyword>
<dbReference type="PATRIC" id="fig|1619029.3.peg.155"/>
<evidence type="ECO:0000256" key="4">
    <source>
        <dbReference type="ARBA" id="ARBA00022723"/>
    </source>
</evidence>
<feature type="active site" evidence="13">
    <location>
        <position position="70"/>
    </location>
</feature>
<dbReference type="NCBIfam" id="NF000711">
    <property type="entry name" value="PRK00039.2-1"/>
    <property type="match status" value="1"/>
</dbReference>
<dbReference type="EC" id="3.1.21.10" evidence="13 14"/>
<keyword evidence="2 13" id="KW-0963">Cytoplasm</keyword>
<dbReference type="GO" id="GO:0008821">
    <property type="term" value="F:crossover junction DNA endonuclease activity"/>
    <property type="evidence" value="ECO:0007669"/>
    <property type="project" value="UniProtKB-UniRule"/>
</dbReference>
<dbReference type="GO" id="GO:0048476">
    <property type="term" value="C:Holliday junction resolvase complex"/>
    <property type="evidence" value="ECO:0007669"/>
    <property type="project" value="UniProtKB-UniRule"/>
</dbReference>
<dbReference type="EMBL" id="LCCE01000006">
    <property type="protein sequence ID" value="KKS27352.1"/>
    <property type="molecule type" value="Genomic_DNA"/>
</dbReference>
<keyword evidence="5 13" id="KW-0255">Endonuclease</keyword>
<proteinExistence type="inferred from homology"/>
<evidence type="ECO:0000256" key="13">
    <source>
        <dbReference type="HAMAP-Rule" id="MF_00034"/>
    </source>
</evidence>
<comment type="function">
    <text evidence="13">The RuvA-RuvB-RuvC complex processes Holliday junction (HJ) DNA during genetic recombination and DNA repair. Endonuclease that resolves HJ intermediates. Cleaves cruciform DNA by making single-stranded nicks across the HJ at symmetrical positions within the homologous arms, yielding a 5'-phosphate and a 3'-hydroxyl group; requires a central core of homology in the junction. The consensus cleavage sequence is 5'-(A/T)TT(C/G)-3'. Cleavage occurs on the 3'-side of the TT dinucleotide at the point of strand exchange. HJ branch migration catalyzed by RuvA-RuvB allows RuvC to scan DNA until it finds its consensus sequence, where it cleaves and resolves the cruciform DNA.</text>
</comment>
<dbReference type="Gene3D" id="3.30.420.10">
    <property type="entry name" value="Ribonuclease H-like superfamily/Ribonuclease H"/>
    <property type="match status" value="1"/>
</dbReference>
<gene>
    <name evidence="13" type="primary">ruvC</name>
    <name evidence="15" type="ORF">UU84_C0006G0013</name>
</gene>
<dbReference type="PANTHER" id="PTHR30194:SF3">
    <property type="entry name" value="CROSSOVER JUNCTION ENDODEOXYRIBONUCLEASE RUVC"/>
    <property type="match status" value="1"/>
</dbReference>